<dbReference type="OrthoDB" id="1444289at2"/>
<dbReference type="Proteomes" id="UP000036261">
    <property type="component" value="Unassembled WGS sequence"/>
</dbReference>
<dbReference type="AlphaFoldDB" id="A0A0J7KQD9"/>
<accession>A0A0J7KQD9</accession>
<dbReference type="RefSeq" id="WP_048508520.1">
    <property type="nucleotide sequence ID" value="NZ_LFND01000007.1"/>
</dbReference>
<name>A0A0J7KQD9_9FLAO</name>
<proteinExistence type="predicted"/>
<dbReference type="PROSITE" id="PS51257">
    <property type="entry name" value="PROKAR_LIPOPROTEIN"/>
    <property type="match status" value="1"/>
</dbReference>
<gene>
    <name evidence="1" type="ORF">ACM46_20455</name>
</gene>
<keyword evidence="2" id="KW-1185">Reference proteome</keyword>
<evidence type="ECO:0000313" key="1">
    <source>
        <dbReference type="EMBL" id="KMQ59465.1"/>
    </source>
</evidence>
<evidence type="ECO:0000313" key="2">
    <source>
        <dbReference type="Proteomes" id="UP000036261"/>
    </source>
</evidence>
<sequence>MNLKLSFLYLSLLLIISCNRKEIQIVDKAIGFSMNLPGGFQKLDQRETDQAINLGKEKFKKIYNADLDISNLKPNIFEKDRDNYFVLNIKDYNPQIEGDYSQAVYESNIQLYNTYRQNFTGAKIDTLTAHEKIDQIDFTKFSVSIDIPNKAKMQVVSYTSFIKNKDFTASVVYLDEEIGNEMINALKKAKFKKTAP</sequence>
<reference evidence="1 2" key="1">
    <citation type="journal article" date="2013" name="Int. J. Syst. Evol. Microbiol.">
        <title>Chryseobacterium angstadtii sp. nov., isolated from a newt tank.</title>
        <authorList>
            <person name="Kirk K.E."/>
            <person name="Hoffman J.A."/>
            <person name="Smith K.A."/>
            <person name="Strahan B.L."/>
            <person name="Failor K.C."/>
            <person name="Krebs J.E."/>
            <person name="Gale A.N."/>
            <person name="Do T.D."/>
            <person name="Sontag T.C."/>
            <person name="Batties A.M."/>
            <person name="Mistiszyn K."/>
            <person name="Newman J.D."/>
        </authorList>
    </citation>
    <scope>NUCLEOTIDE SEQUENCE [LARGE SCALE GENOMIC DNA]</scope>
    <source>
        <strain evidence="1 2">KM</strain>
    </source>
</reference>
<evidence type="ECO:0008006" key="3">
    <source>
        <dbReference type="Google" id="ProtNLM"/>
    </source>
</evidence>
<organism evidence="1 2">
    <name type="scientific">Chryseobacterium angstadtii</name>
    <dbReference type="NCBI Taxonomy" id="558151"/>
    <lineage>
        <taxon>Bacteria</taxon>
        <taxon>Pseudomonadati</taxon>
        <taxon>Bacteroidota</taxon>
        <taxon>Flavobacteriia</taxon>
        <taxon>Flavobacteriales</taxon>
        <taxon>Weeksellaceae</taxon>
        <taxon>Chryseobacterium group</taxon>
        <taxon>Chryseobacterium</taxon>
    </lineage>
</organism>
<dbReference type="EMBL" id="LFND01000007">
    <property type="protein sequence ID" value="KMQ59465.1"/>
    <property type="molecule type" value="Genomic_DNA"/>
</dbReference>
<dbReference type="PATRIC" id="fig|558151.6.peg.4297"/>
<protein>
    <recommendedName>
        <fullName evidence="3">Lipoprotein</fullName>
    </recommendedName>
</protein>
<comment type="caution">
    <text evidence="1">The sequence shown here is derived from an EMBL/GenBank/DDBJ whole genome shotgun (WGS) entry which is preliminary data.</text>
</comment>
<dbReference type="STRING" id="558151.ACM46_20455"/>